<reference evidence="3 4" key="2">
    <citation type="submission" date="2018-11" db="EMBL/GenBank/DDBJ databases">
        <authorList>
            <consortium name="Pathogen Informatics"/>
        </authorList>
    </citation>
    <scope>NUCLEOTIDE SEQUENCE [LARGE SCALE GENOMIC DNA]</scope>
</reference>
<feature type="domain" description="AB hydrolase-1" evidence="2">
    <location>
        <begin position="90"/>
        <end position="173"/>
    </location>
</feature>
<evidence type="ECO:0000313" key="5">
    <source>
        <dbReference type="WBParaSite" id="SBAD_0000787301-mRNA-1"/>
    </source>
</evidence>
<proteinExistence type="predicted"/>
<dbReference type="Proteomes" id="UP000270296">
    <property type="component" value="Unassembled WGS sequence"/>
</dbReference>
<reference evidence="5" key="1">
    <citation type="submission" date="2016-06" db="UniProtKB">
        <authorList>
            <consortium name="WormBaseParasite"/>
        </authorList>
    </citation>
    <scope>IDENTIFICATION</scope>
</reference>
<protein>
    <submittedName>
        <fullName evidence="5">Lysophosphatidylserine lipase ABHD12</fullName>
    </submittedName>
</protein>
<dbReference type="EMBL" id="UZAM01010755">
    <property type="protein sequence ID" value="VDP13602.1"/>
    <property type="molecule type" value="Genomic_DNA"/>
</dbReference>
<dbReference type="Gene3D" id="3.40.50.1820">
    <property type="entry name" value="alpha/beta hydrolase"/>
    <property type="match status" value="1"/>
</dbReference>
<evidence type="ECO:0000256" key="1">
    <source>
        <dbReference type="SAM" id="Phobius"/>
    </source>
</evidence>
<dbReference type="WBParaSite" id="SBAD_0000787301-mRNA-1">
    <property type="protein sequence ID" value="SBAD_0000787301-mRNA-1"/>
    <property type="gene ID" value="SBAD_0000787301"/>
</dbReference>
<name>A0A183IVD7_9BILA</name>
<keyword evidence="1" id="KW-0812">Transmembrane</keyword>
<keyword evidence="4" id="KW-1185">Reference proteome</keyword>
<dbReference type="GO" id="GO:0005789">
    <property type="term" value="C:endoplasmic reticulum membrane"/>
    <property type="evidence" value="ECO:0007669"/>
    <property type="project" value="TreeGrafter"/>
</dbReference>
<dbReference type="Pfam" id="PF00561">
    <property type="entry name" value="Abhydrolase_1"/>
    <property type="match status" value="1"/>
</dbReference>
<evidence type="ECO:0000313" key="3">
    <source>
        <dbReference type="EMBL" id="VDP13602.1"/>
    </source>
</evidence>
<sequence length="232" mass="26787">MNIRGWGRSFGRRHDRLISRCFRTVSYMFKTFFSFLVILYGVFAVDSFHFCSLSTRSLCIFRQILPSHLSHKLPPNDSEYEKALESAKQPIFLYLHGNAWGRTALHRVELYNLLAKADYQVIAFDYRGFGDSNGSPSEDGLVADSAFLYHWIKARSGDNAIFIWGHSLGTCPAGLILEAPFNNLVDVVRHHPFTKMFCWLPWFNNVFIDPMRRLGTRLETDKYVLLLLIHAT</sequence>
<accession>A0A183IVD7</accession>
<dbReference type="InterPro" id="IPR000073">
    <property type="entry name" value="AB_hydrolase_1"/>
</dbReference>
<dbReference type="InterPro" id="IPR029058">
    <property type="entry name" value="AB_hydrolase_fold"/>
</dbReference>
<dbReference type="GO" id="GO:0047372">
    <property type="term" value="F:monoacylglycerol lipase activity"/>
    <property type="evidence" value="ECO:0007669"/>
    <property type="project" value="TreeGrafter"/>
</dbReference>
<evidence type="ECO:0000313" key="4">
    <source>
        <dbReference type="Proteomes" id="UP000270296"/>
    </source>
</evidence>
<gene>
    <name evidence="3" type="ORF">SBAD_LOCUS7584</name>
</gene>
<dbReference type="GO" id="GO:0006660">
    <property type="term" value="P:phosphatidylserine catabolic process"/>
    <property type="evidence" value="ECO:0007669"/>
    <property type="project" value="TreeGrafter"/>
</dbReference>
<dbReference type="OrthoDB" id="10249433at2759"/>
<keyword evidence="1" id="KW-0472">Membrane</keyword>
<evidence type="ECO:0000259" key="2">
    <source>
        <dbReference type="Pfam" id="PF00561"/>
    </source>
</evidence>
<keyword evidence="1" id="KW-1133">Transmembrane helix</keyword>
<dbReference type="GO" id="GO:0004622">
    <property type="term" value="F:phosphatidylcholine lysophospholipase activity"/>
    <property type="evidence" value="ECO:0007669"/>
    <property type="project" value="TreeGrafter"/>
</dbReference>
<dbReference type="GO" id="GO:0052651">
    <property type="term" value="P:monoacylglycerol catabolic process"/>
    <property type="evidence" value="ECO:0007669"/>
    <property type="project" value="TreeGrafter"/>
</dbReference>
<dbReference type="AlphaFoldDB" id="A0A183IVD7"/>
<organism evidence="5">
    <name type="scientific">Soboliphyme baturini</name>
    <dbReference type="NCBI Taxonomy" id="241478"/>
    <lineage>
        <taxon>Eukaryota</taxon>
        <taxon>Metazoa</taxon>
        <taxon>Ecdysozoa</taxon>
        <taxon>Nematoda</taxon>
        <taxon>Enoplea</taxon>
        <taxon>Dorylaimia</taxon>
        <taxon>Dioctophymatida</taxon>
        <taxon>Dioctophymatoidea</taxon>
        <taxon>Soboliphymatidae</taxon>
        <taxon>Soboliphyme</taxon>
    </lineage>
</organism>
<feature type="transmembrane region" description="Helical" evidence="1">
    <location>
        <begin position="21"/>
        <end position="43"/>
    </location>
</feature>
<dbReference type="PANTHER" id="PTHR12277:SF194">
    <property type="entry name" value="FI04476P"/>
    <property type="match status" value="1"/>
</dbReference>
<dbReference type="PANTHER" id="PTHR12277">
    <property type="entry name" value="ALPHA/BETA HYDROLASE DOMAIN-CONTAINING PROTEIN"/>
    <property type="match status" value="1"/>
</dbReference>
<dbReference type="SUPFAM" id="SSF53474">
    <property type="entry name" value="alpha/beta-Hydrolases"/>
    <property type="match status" value="1"/>
</dbReference>